<feature type="domain" description="HTH cro/C1-type" evidence="2">
    <location>
        <begin position="5"/>
        <end position="59"/>
    </location>
</feature>
<accession>A0ABQ2KZD9</accession>
<evidence type="ECO:0000256" key="1">
    <source>
        <dbReference type="ARBA" id="ARBA00023125"/>
    </source>
</evidence>
<dbReference type="SMART" id="SM00530">
    <property type="entry name" value="HTH_XRE"/>
    <property type="match status" value="1"/>
</dbReference>
<dbReference type="InterPro" id="IPR010982">
    <property type="entry name" value="Lambda_DNA-bd_dom_sf"/>
</dbReference>
<dbReference type="PROSITE" id="PS50943">
    <property type="entry name" value="HTH_CROC1"/>
    <property type="match status" value="1"/>
</dbReference>
<dbReference type="PANTHER" id="PTHR46558:SF4">
    <property type="entry name" value="DNA-BIDING PHAGE PROTEIN"/>
    <property type="match status" value="1"/>
</dbReference>
<dbReference type="Pfam" id="PF01381">
    <property type="entry name" value="HTH_3"/>
    <property type="match status" value="1"/>
</dbReference>
<dbReference type="PANTHER" id="PTHR46558">
    <property type="entry name" value="TRACRIPTIONAL REGULATORY PROTEIN-RELATED-RELATED"/>
    <property type="match status" value="1"/>
</dbReference>
<protein>
    <submittedName>
        <fullName evidence="3">Transcriptional regulator</fullName>
    </submittedName>
</protein>
<evidence type="ECO:0000313" key="4">
    <source>
        <dbReference type="Proteomes" id="UP000606653"/>
    </source>
</evidence>
<dbReference type="Proteomes" id="UP000606653">
    <property type="component" value="Unassembled WGS sequence"/>
</dbReference>
<dbReference type="Gene3D" id="1.10.260.40">
    <property type="entry name" value="lambda repressor-like DNA-binding domains"/>
    <property type="match status" value="1"/>
</dbReference>
<sequence>MQNRIKEHRERLGLSQGRLAELCNVSRQTINAIENDKYDPSLQLAFDLAQTLGLSMEQCFIPKGRNK</sequence>
<dbReference type="SUPFAM" id="SSF47413">
    <property type="entry name" value="lambda repressor-like DNA-binding domains"/>
    <property type="match status" value="1"/>
</dbReference>
<keyword evidence="4" id="KW-1185">Reference proteome</keyword>
<dbReference type="RefSeq" id="WP_018977148.1">
    <property type="nucleotide sequence ID" value="NZ_BMLN01000004.1"/>
</dbReference>
<gene>
    <name evidence="3" type="ORF">GCM10010969_16170</name>
</gene>
<name>A0ABQ2KZD9_9BACL</name>
<evidence type="ECO:0000313" key="3">
    <source>
        <dbReference type="EMBL" id="GGN97840.1"/>
    </source>
</evidence>
<dbReference type="EMBL" id="BMLN01000004">
    <property type="protein sequence ID" value="GGN97840.1"/>
    <property type="molecule type" value="Genomic_DNA"/>
</dbReference>
<organism evidence="3 4">
    <name type="scientific">Saccharibacillus kuerlensis</name>
    <dbReference type="NCBI Taxonomy" id="459527"/>
    <lineage>
        <taxon>Bacteria</taxon>
        <taxon>Bacillati</taxon>
        <taxon>Bacillota</taxon>
        <taxon>Bacilli</taxon>
        <taxon>Bacillales</taxon>
        <taxon>Paenibacillaceae</taxon>
        <taxon>Saccharibacillus</taxon>
    </lineage>
</organism>
<comment type="caution">
    <text evidence="3">The sequence shown here is derived from an EMBL/GenBank/DDBJ whole genome shotgun (WGS) entry which is preliminary data.</text>
</comment>
<dbReference type="InterPro" id="IPR001387">
    <property type="entry name" value="Cro/C1-type_HTH"/>
</dbReference>
<evidence type="ECO:0000259" key="2">
    <source>
        <dbReference type="PROSITE" id="PS50943"/>
    </source>
</evidence>
<dbReference type="CDD" id="cd00093">
    <property type="entry name" value="HTH_XRE"/>
    <property type="match status" value="1"/>
</dbReference>
<proteinExistence type="predicted"/>
<keyword evidence="1" id="KW-0238">DNA-binding</keyword>
<reference evidence="4" key="1">
    <citation type="journal article" date="2019" name="Int. J. Syst. Evol. Microbiol.">
        <title>The Global Catalogue of Microorganisms (GCM) 10K type strain sequencing project: providing services to taxonomists for standard genome sequencing and annotation.</title>
        <authorList>
            <consortium name="The Broad Institute Genomics Platform"/>
            <consortium name="The Broad Institute Genome Sequencing Center for Infectious Disease"/>
            <person name="Wu L."/>
            <person name="Ma J."/>
        </authorList>
    </citation>
    <scope>NUCLEOTIDE SEQUENCE [LARGE SCALE GENOMIC DNA]</scope>
    <source>
        <strain evidence="4">CGMCC 1.6964</strain>
    </source>
</reference>